<gene>
    <name evidence="2" type="primary">ORF62448</name>
</gene>
<feature type="compositionally biased region" description="Low complexity" evidence="1">
    <location>
        <begin position="114"/>
        <end position="127"/>
    </location>
</feature>
<sequence>SDSCCIGISQSITLSKGIISSPESIPILQNSSTPHDVDANSSQITISENDVDKSVDTVVVSAKEGIKKVSIDMISSSSTTTTFFPSSFLLQVDVHAAKTHEIIKSTTHVSSAAPKKSVTSKPTTTTSLSTVLSTTRRLRARTTSSTTTALTTPATTTTTTGTTRRAVVRRPTTVKVRTTQRWTPRWKDVDGEYGREEEQLNNRPYVKKSIKVIRADQGKVLEFNIPPDVFSDIEDGDTRNLAL</sequence>
<feature type="non-terminal residue" evidence="2">
    <location>
        <position position="243"/>
    </location>
</feature>
<feature type="non-terminal residue" evidence="2">
    <location>
        <position position="1"/>
    </location>
</feature>
<evidence type="ECO:0000256" key="1">
    <source>
        <dbReference type="SAM" id="MobiDB-lite"/>
    </source>
</evidence>
<reference evidence="2" key="1">
    <citation type="submission" date="2014-12" db="EMBL/GenBank/DDBJ databases">
        <title>Insight into the proteome of Arion vulgaris.</title>
        <authorList>
            <person name="Aradska J."/>
            <person name="Bulat T."/>
            <person name="Smidak R."/>
            <person name="Sarate P."/>
            <person name="Gangsoo J."/>
            <person name="Sialana F."/>
            <person name="Bilban M."/>
            <person name="Lubec G."/>
        </authorList>
    </citation>
    <scope>NUCLEOTIDE SEQUENCE</scope>
    <source>
        <tissue evidence="2">Skin</tissue>
    </source>
</reference>
<protein>
    <submittedName>
        <fullName evidence="2">Uncharacterized protein</fullName>
    </submittedName>
</protein>
<accession>A0A0B6ZHP4</accession>
<dbReference type="AlphaFoldDB" id="A0A0B6ZHP4"/>
<dbReference type="EMBL" id="HACG01020526">
    <property type="protein sequence ID" value="CEK67391.1"/>
    <property type="molecule type" value="Transcribed_RNA"/>
</dbReference>
<proteinExistence type="predicted"/>
<name>A0A0B6ZHP4_9EUPU</name>
<evidence type="ECO:0000313" key="2">
    <source>
        <dbReference type="EMBL" id="CEK67391.1"/>
    </source>
</evidence>
<organism evidence="2">
    <name type="scientific">Arion vulgaris</name>
    <dbReference type="NCBI Taxonomy" id="1028688"/>
    <lineage>
        <taxon>Eukaryota</taxon>
        <taxon>Metazoa</taxon>
        <taxon>Spiralia</taxon>
        <taxon>Lophotrochozoa</taxon>
        <taxon>Mollusca</taxon>
        <taxon>Gastropoda</taxon>
        <taxon>Heterobranchia</taxon>
        <taxon>Euthyneura</taxon>
        <taxon>Panpulmonata</taxon>
        <taxon>Eupulmonata</taxon>
        <taxon>Stylommatophora</taxon>
        <taxon>Helicina</taxon>
        <taxon>Arionoidea</taxon>
        <taxon>Arionidae</taxon>
        <taxon>Arion</taxon>
    </lineage>
</organism>
<feature type="region of interest" description="Disordered" evidence="1">
    <location>
        <begin position="141"/>
        <end position="162"/>
    </location>
</feature>
<feature type="region of interest" description="Disordered" evidence="1">
    <location>
        <begin position="108"/>
        <end position="127"/>
    </location>
</feature>